<dbReference type="RefSeq" id="WP_046766284.1">
    <property type="nucleotide sequence ID" value="NZ_LBIC01000023.1"/>
</dbReference>
<dbReference type="STRING" id="56193.YP76_26010"/>
<evidence type="ECO:0000313" key="3">
    <source>
        <dbReference type="EMBL" id="KKW89310.1"/>
    </source>
</evidence>
<dbReference type="AlphaFoldDB" id="A0A0M3AHI9"/>
<dbReference type="InterPro" id="IPR038296">
    <property type="entry name" value="ParD_sf"/>
</dbReference>
<dbReference type="CDD" id="cd22231">
    <property type="entry name" value="RHH_NikR_HicB-like"/>
    <property type="match status" value="1"/>
</dbReference>
<comment type="similarity">
    <text evidence="1">Belongs to the ParD antitoxin family.</text>
</comment>
<comment type="caution">
    <text evidence="3">The sequence shown here is derived from an EMBL/GenBank/DDBJ whole genome shotgun (WGS) entry which is preliminary data.</text>
</comment>
<evidence type="ECO:0000313" key="4">
    <source>
        <dbReference type="Proteomes" id="UP000033874"/>
    </source>
</evidence>
<dbReference type="SUPFAM" id="SSF47598">
    <property type="entry name" value="Ribbon-helix-helix"/>
    <property type="match status" value="1"/>
</dbReference>
<keyword evidence="2" id="KW-1277">Toxin-antitoxin system</keyword>
<evidence type="ECO:0000256" key="1">
    <source>
        <dbReference type="ARBA" id="ARBA00008580"/>
    </source>
</evidence>
<dbReference type="PANTHER" id="PTHR36582:SF2">
    <property type="entry name" value="ANTITOXIN PARD"/>
    <property type="match status" value="1"/>
</dbReference>
<dbReference type="GO" id="GO:0006355">
    <property type="term" value="P:regulation of DNA-templated transcription"/>
    <property type="evidence" value="ECO:0007669"/>
    <property type="project" value="InterPro"/>
</dbReference>
<dbReference type="InterPro" id="IPR022789">
    <property type="entry name" value="ParD"/>
</dbReference>
<organism evidence="3 4">
    <name type="scientific">Sphingobium chungbukense</name>
    <dbReference type="NCBI Taxonomy" id="56193"/>
    <lineage>
        <taxon>Bacteria</taxon>
        <taxon>Pseudomonadati</taxon>
        <taxon>Pseudomonadota</taxon>
        <taxon>Alphaproteobacteria</taxon>
        <taxon>Sphingomonadales</taxon>
        <taxon>Sphingomonadaceae</taxon>
        <taxon>Sphingobium</taxon>
    </lineage>
</organism>
<dbReference type="PATRIC" id="fig|56193.3.peg.5495"/>
<dbReference type="NCBIfam" id="TIGR02606">
    <property type="entry name" value="antidote_CC2985"/>
    <property type="match status" value="1"/>
</dbReference>
<protein>
    <submittedName>
        <fullName evidence="3">ParD protein (Antitoxin to ParE)</fullName>
    </submittedName>
</protein>
<gene>
    <name evidence="3" type="ORF">YP76_26010</name>
</gene>
<proteinExistence type="inferred from homology"/>
<name>A0A0M3AHI9_9SPHN</name>
<dbReference type="PANTHER" id="PTHR36582">
    <property type="entry name" value="ANTITOXIN PARD"/>
    <property type="match status" value="1"/>
</dbReference>
<evidence type="ECO:0000256" key="2">
    <source>
        <dbReference type="ARBA" id="ARBA00022649"/>
    </source>
</evidence>
<sequence length="93" mass="10445">MATMNVSLPDPLRDYVQNRIDSGQYASVSDYVRDLIRRDQSAIVDEERWLKELDASIDESLQEMKAGGGHDLDEVCDTLIADIQKTASGESRQ</sequence>
<dbReference type="Gene3D" id="6.10.10.120">
    <property type="entry name" value="Antitoxin ParD1-like"/>
    <property type="match status" value="1"/>
</dbReference>
<keyword evidence="4" id="KW-1185">Reference proteome</keyword>
<dbReference type="Proteomes" id="UP000033874">
    <property type="component" value="Unassembled WGS sequence"/>
</dbReference>
<dbReference type="InterPro" id="IPR010985">
    <property type="entry name" value="Ribbon_hlx_hlx"/>
</dbReference>
<accession>A0A0M3AHI9</accession>
<dbReference type="EMBL" id="LBIC01000023">
    <property type="protein sequence ID" value="KKW89310.1"/>
    <property type="molecule type" value="Genomic_DNA"/>
</dbReference>
<reference evidence="3 4" key="1">
    <citation type="submission" date="2015-04" db="EMBL/GenBank/DDBJ databases">
        <title>Genome sequence of aromatic hydrocarbons-degrading Sphingobium chungbukense DJ77.</title>
        <authorList>
            <person name="Kim Y.-C."/>
            <person name="Chae J.-C."/>
        </authorList>
    </citation>
    <scope>NUCLEOTIDE SEQUENCE [LARGE SCALE GENOMIC DNA]</scope>
    <source>
        <strain evidence="3 4">DJ77</strain>
    </source>
</reference>